<sequence>MSGGPRTYPGGVSKWQWKRMQAKKSKQLLKDRLAREFAVSSLERPWEVIEKAPTLFSVTADEHLRVLEDRFQKPGEFDM</sequence>
<proteinExistence type="predicted"/>
<evidence type="ECO:0000313" key="1">
    <source>
        <dbReference type="EMBL" id="KAK4707318.1"/>
    </source>
</evidence>
<accession>A0AAV9K203</accession>
<protein>
    <submittedName>
        <fullName evidence="1">Uncharacterized protein</fullName>
    </submittedName>
</protein>
<gene>
    <name evidence="1" type="ORF">R3W88_033165</name>
</gene>
<dbReference type="AlphaFoldDB" id="A0AAV9K203"/>
<dbReference type="PANTHER" id="PTHR37724:SF1">
    <property type="entry name" value="OS02G0564300 PROTEIN"/>
    <property type="match status" value="1"/>
</dbReference>
<reference evidence="1 2" key="1">
    <citation type="submission" date="2023-10" db="EMBL/GenBank/DDBJ databases">
        <title>Genome-Wide Identification Analysis in wild type Solanum Pinnatisectum Reveals Some Genes Defensing Phytophthora Infestans.</title>
        <authorList>
            <person name="Sun C."/>
        </authorList>
    </citation>
    <scope>NUCLEOTIDE SEQUENCE [LARGE SCALE GENOMIC DNA]</scope>
    <source>
        <strain evidence="1">LQN</strain>
        <tissue evidence="1">Leaf</tissue>
    </source>
</reference>
<evidence type="ECO:0000313" key="2">
    <source>
        <dbReference type="Proteomes" id="UP001311915"/>
    </source>
</evidence>
<dbReference type="Proteomes" id="UP001311915">
    <property type="component" value="Unassembled WGS sequence"/>
</dbReference>
<dbReference type="PANTHER" id="PTHR37724">
    <property type="entry name" value="OS02G0564300 PROTEIN"/>
    <property type="match status" value="1"/>
</dbReference>
<comment type="caution">
    <text evidence="1">The sequence shown here is derived from an EMBL/GenBank/DDBJ whole genome shotgun (WGS) entry which is preliminary data.</text>
</comment>
<dbReference type="EMBL" id="JAWPEI010000020">
    <property type="protein sequence ID" value="KAK4707318.1"/>
    <property type="molecule type" value="Genomic_DNA"/>
</dbReference>
<organism evidence="1 2">
    <name type="scientific">Solanum pinnatisectum</name>
    <name type="common">tansyleaf nightshade</name>
    <dbReference type="NCBI Taxonomy" id="50273"/>
    <lineage>
        <taxon>Eukaryota</taxon>
        <taxon>Viridiplantae</taxon>
        <taxon>Streptophyta</taxon>
        <taxon>Embryophyta</taxon>
        <taxon>Tracheophyta</taxon>
        <taxon>Spermatophyta</taxon>
        <taxon>Magnoliopsida</taxon>
        <taxon>eudicotyledons</taxon>
        <taxon>Gunneridae</taxon>
        <taxon>Pentapetalae</taxon>
        <taxon>asterids</taxon>
        <taxon>lamiids</taxon>
        <taxon>Solanales</taxon>
        <taxon>Solanaceae</taxon>
        <taxon>Solanoideae</taxon>
        <taxon>Solaneae</taxon>
        <taxon>Solanum</taxon>
    </lineage>
</organism>
<name>A0AAV9K203_9SOLN</name>
<keyword evidence="2" id="KW-1185">Reference proteome</keyword>